<organism evidence="1 2">
    <name type="scientific">Candidatus Blautia gallistercoris</name>
    <dbReference type="NCBI Taxonomy" id="2838490"/>
    <lineage>
        <taxon>Bacteria</taxon>
        <taxon>Bacillati</taxon>
        <taxon>Bacillota</taxon>
        <taxon>Clostridia</taxon>
        <taxon>Lachnospirales</taxon>
        <taxon>Lachnospiraceae</taxon>
        <taxon>Blautia</taxon>
    </lineage>
</organism>
<dbReference type="InterPro" id="IPR015867">
    <property type="entry name" value="N-reg_PII/ATP_PRibTrfase_C"/>
</dbReference>
<reference evidence="1" key="1">
    <citation type="journal article" date="2021" name="PeerJ">
        <title>Extensive microbial diversity within the chicken gut microbiome revealed by metagenomics and culture.</title>
        <authorList>
            <person name="Gilroy R."/>
            <person name="Ravi A."/>
            <person name="Getino M."/>
            <person name="Pursley I."/>
            <person name="Horton D.L."/>
            <person name="Alikhan N.F."/>
            <person name="Baker D."/>
            <person name="Gharbi K."/>
            <person name="Hall N."/>
            <person name="Watson M."/>
            <person name="Adriaenssens E.M."/>
            <person name="Foster-Nyarko E."/>
            <person name="Jarju S."/>
            <person name="Secka A."/>
            <person name="Antonio M."/>
            <person name="Oren A."/>
            <person name="Chaudhuri R.R."/>
            <person name="La Ragione R."/>
            <person name="Hildebrand F."/>
            <person name="Pallen M.J."/>
        </authorList>
    </citation>
    <scope>NUCLEOTIDE SEQUENCE</scope>
    <source>
        <strain evidence="1">ChiSjej1B19-8411</strain>
    </source>
</reference>
<evidence type="ECO:0000313" key="1">
    <source>
        <dbReference type="EMBL" id="HIX60387.1"/>
    </source>
</evidence>
<accession>A0A9D1WKA7</accession>
<dbReference type="Proteomes" id="UP000886817">
    <property type="component" value="Unassembled WGS sequence"/>
</dbReference>
<sequence length="231" mass="25918">MMLLITQMKDEKKLEEVLEILHVPVYYQFRAQGTAPSEIMDIFGLRGSARLITITFLPKCKVQDVFSQLSRRLYFRKKGGGVAVTIPITGLQNYVLRMLSREINEEKRREIEEKIRKKMEGDRTEMKEKSEYSLVWVSVASGYSDEVVDAARNAGARGGTVMKGKRSVTSHAGHHPGIAVQEEQDLVMIIIPNQKKAEIMSAISHSCGMKSEAHGVVLSLPVEDVLGLEEE</sequence>
<gene>
    <name evidence="1" type="ORF">IAA45_11830</name>
</gene>
<dbReference type="SUPFAM" id="SSF54913">
    <property type="entry name" value="GlnB-like"/>
    <property type="match status" value="1"/>
</dbReference>
<protein>
    <submittedName>
        <fullName evidence="1">Transcriptional regulator</fullName>
    </submittedName>
</protein>
<dbReference type="AlphaFoldDB" id="A0A9D1WKA7"/>
<name>A0A9D1WKA7_9FIRM</name>
<dbReference type="EMBL" id="DXEX01000251">
    <property type="protein sequence ID" value="HIX60387.1"/>
    <property type="molecule type" value="Genomic_DNA"/>
</dbReference>
<evidence type="ECO:0000313" key="2">
    <source>
        <dbReference type="Proteomes" id="UP000886817"/>
    </source>
</evidence>
<dbReference type="Gene3D" id="3.30.70.120">
    <property type="match status" value="1"/>
</dbReference>
<comment type="caution">
    <text evidence="1">The sequence shown here is derived from an EMBL/GenBank/DDBJ whole genome shotgun (WGS) entry which is preliminary data.</text>
</comment>
<dbReference type="InterPro" id="IPR011322">
    <property type="entry name" value="N-reg_PII-like_a/b"/>
</dbReference>
<proteinExistence type="predicted"/>
<reference evidence="1" key="2">
    <citation type="submission" date="2021-04" db="EMBL/GenBank/DDBJ databases">
        <authorList>
            <person name="Gilroy R."/>
        </authorList>
    </citation>
    <scope>NUCLEOTIDE SEQUENCE</scope>
    <source>
        <strain evidence="1">ChiSjej1B19-8411</strain>
    </source>
</reference>